<name>A0A9W8GNJ2_9FUNG</name>
<keyword evidence="2" id="KW-1185">Reference proteome</keyword>
<dbReference type="Proteomes" id="UP001151516">
    <property type="component" value="Unassembled WGS sequence"/>
</dbReference>
<evidence type="ECO:0000313" key="2">
    <source>
        <dbReference type="Proteomes" id="UP001151516"/>
    </source>
</evidence>
<comment type="caution">
    <text evidence="1">The sequence shown here is derived from an EMBL/GenBank/DDBJ whole genome shotgun (WGS) entry which is preliminary data.</text>
</comment>
<dbReference type="OrthoDB" id="5527482at2759"/>
<evidence type="ECO:0000313" key="1">
    <source>
        <dbReference type="EMBL" id="KAJ2689985.1"/>
    </source>
</evidence>
<reference evidence="1" key="1">
    <citation type="submission" date="2022-07" db="EMBL/GenBank/DDBJ databases">
        <title>Phylogenomic reconstructions and comparative analyses of Kickxellomycotina fungi.</title>
        <authorList>
            <person name="Reynolds N.K."/>
            <person name="Stajich J.E."/>
            <person name="Barry K."/>
            <person name="Grigoriev I.V."/>
            <person name="Crous P."/>
            <person name="Smith M.E."/>
        </authorList>
    </citation>
    <scope>NUCLEOTIDE SEQUENCE</scope>
    <source>
        <strain evidence="1">CBS 109367</strain>
    </source>
</reference>
<dbReference type="AlphaFoldDB" id="A0A9W8GNJ2"/>
<protein>
    <submittedName>
        <fullName evidence="1">Uncharacterized protein</fullName>
    </submittedName>
</protein>
<proteinExistence type="predicted"/>
<sequence length="578" mass="65457">MVPESPLQLLPTHVVRAIVNHTVAETHIRSDFLVRYDGAQVELRAYRGLLRPLLGTCDNFRQVVYPLYCRYLTMKLNRDAYSKYVTQYASTGCLRVGRSLPEYLGHPTHHLVKELDIEFSVKGLFSGMVPKMLSCMPYKHCAFPMAYKLTIRIVADKSDQDGAIEESDFEANVGSFVQWVTRALPKVSEVWVQAKTYEGPFDIDGQHFGNLVSQLFRLVRFVRVDLLHKKDVPLQLQLADHRDLVHIGCHNREDLAPFVLLARQWAQTLQYLDLHFDQPDGLVSLIQIANNDFVSYPCLHFLKLCGHFEGNWLQRPAFTRAVPFPALRRALLLVDYPFGDDVLFRGNAAILEVLRLQLDSVGVSILTEHNVFTPMSHPKLVYVKTGYLGNAPGAFETPTMFMQFLLSIGPRAPVRDAQLTAYGAELSLALSLLGNCKDIRVLMLPCVHPQLLDIFTLIKSLPLLSDLTLSSVVRELEIAGVDDGELPAYLVANYPLQSKRFGSLHWGYMPYEYDPNMALLAEYALLLALVCPNFSLVTLCRIKVDAYEQELEKVIASDKFKEHASGLQHLRVTQHARY</sequence>
<organism evidence="1 2">
    <name type="scientific">Coemansia spiralis</name>
    <dbReference type="NCBI Taxonomy" id="417178"/>
    <lineage>
        <taxon>Eukaryota</taxon>
        <taxon>Fungi</taxon>
        <taxon>Fungi incertae sedis</taxon>
        <taxon>Zoopagomycota</taxon>
        <taxon>Kickxellomycotina</taxon>
        <taxon>Kickxellomycetes</taxon>
        <taxon>Kickxellales</taxon>
        <taxon>Kickxellaceae</taxon>
        <taxon>Coemansia</taxon>
    </lineage>
</organism>
<dbReference type="EMBL" id="JANBTX010000017">
    <property type="protein sequence ID" value="KAJ2689985.1"/>
    <property type="molecule type" value="Genomic_DNA"/>
</dbReference>
<gene>
    <name evidence="1" type="ORF">IWW39_001096</name>
</gene>
<accession>A0A9W8GNJ2</accession>